<evidence type="ECO:0000313" key="2">
    <source>
        <dbReference type="Proteomes" id="UP000593566"/>
    </source>
</evidence>
<dbReference type="RefSeq" id="XP_037149755.1">
    <property type="nucleotide sequence ID" value="XM_037294374.1"/>
</dbReference>
<dbReference type="GeneID" id="59331863"/>
<dbReference type="EMBL" id="JACCJB010000017">
    <property type="protein sequence ID" value="KAF6220320.1"/>
    <property type="molecule type" value="Genomic_DNA"/>
</dbReference>
<accession>A0A8H6CB49</accession>
<dbReference type="Proteomes" id="UP000593566">
    <property type="component" value="Unassembled WGS sequence"/>
</dbReference>
<name>A0A8H6CB49_9LECA</name>
<protein>
    <submittedName>
        <fullName evidence="1">Uncharacterized protein</fullName>
    </submittedName>
</protein>
<keyword evidence="2" id="KW-1185">Reference proteome</keyword>
<gene>
    <name evidence="1" type="ORF">HO133_003452</name>
</gene>
<comment type="caution">
    <text evidence="1">The sequence shown here is derived from an EMBL/GenBank/DDBJ whole genome shotgun (WGS) entry which is preliminary data.</text>
</comment>
<sequence length="220" mass="24063">MDAYRQLPAGSHARSYGDRETQQAYDFPLPLRYASADGTCFIEVFPTIEGTSDLLKPLNLKQAVRYLIHKCVEGGNPEGGIAEKLGQANRLSVFVQRFEPNVDCFNDEGKPPFNQQCLLDLSYMPVTDTEQVFGKKNTPNIDVALPVRFADSSAQCVIDVIIDGPPVRAIWYDIWGSGVMVVAMCARFGRSGVSSATAGESELAIRVMYNAAGTLLEAMT</sequence>
<organism evidence="1 2">
    <name type="scientific">Letharia lupina</name>
    <dbReference type="NCBI Taxonomy" id="560253"/>
    <lineage>
        <taxon>Eukaryota</taxon>
        <taxon>Fungi</taxon>
        <taxon>Dikarya</taxon>
        <taxon>Ascomycota</taxon>
        <taxon>Pezizomycotina</taxon>
        <taxon>Lecanoromycetes</taxon>
        <taxon>OSLEUM clade</taxon>
        <taxon>Lecanoromycetidae</taxon>
        <taxon>Lecanorales</taxon>
        <taxon>Lecanorineae</taxon>
        <taxon>Parmeliaceae</taxon>
        <taxon>Letharia</taxon>
    </lineage>
</organism>
<evidence type="ECO:0000313" key="1">
    <source>
        <dbReference type="EMBL" id="KAF6220320.1"/>
    </source>
</evidence>
<reference evidence="1 2" key="1">
    <citation type="journal article" date="2020" name="Genomics">
        <title>Complete, high-quality genomes from long-read metagenomic sequencing of two wolf lichen thalli reveals enigmatic genome architecture.</title>
        <authorList>
            <person name="McKenzie S.K."/>
            <person name="Walston R.F."/>
            <person name="Allen J.L."/>
        </authorList>
    </citation>
    <scope>NUCLEOTIDE SEQUENCE [LARGE SCALE GENOMIC DNA]</scope>
    <source>
        <strain evidence="1">WasteWater1</strain>
    </source>
</reference>
<proteinExistence type="predicted"/>
<dbReference type="AlphaFoldDB" id="A0A8H6CB49"/>